<keyword evidence="4" id="KW-1185">Reference proteome</keyword>
<gene>
    <name evidence="3" type="ORF">WMO44_12870</name>
</gene>
<sequence>MSKKRLVTLILSIGIFLSLAATVFAAGQPRRYNENSTVKGTISQSFYQVNAKTDVAVKRITVTGTLYEKGTFGTWQKVSSCSNTSTSSSCSASSNYNTKPGRSYRLECSATFTYSNGQSETITSTASH</sequence>
<comment type="caution">
    <text evidence="3">The sequence shown here is derived from an EMBL/GenBank/DDBJ whole genome shotgun (WGS) entry which is preliminary data.</text>
</comment>
<reference evidence="3 4" key="1">
    <citation type="submission" date="2024-03" db="EMBL/GenBank/DDBJ databases">
        <title>Human intestinal bacterial collection.</title>
        <authorList>
            <person name="Pauvert C."/>
            <person name="Hitch T.C.A."/>
            <person name="Clavel T."/>
        </authorList>
    </citation>
    <scope>NUCLEOTIDE SEQUENCE [LARGE SCALE GENOMIC DNA]</scope>
    <source>
        <strain evidence="3 4">CLA-AA-H175</strain>
    </source>
</reference>
<feature type="chain" id="PRO_5045611271" evidence="2">
    <location>
        <begin position="21"/>
        <end position="128"/>
    </location>
</feature>
<accession>A0ABV1AZP2</accession>
<feature type="region of interest" description="Disordered" evidence="1">
    <location>
        <begin position="82"/>
        <end position="101"/>
    </location>
</feature>
<name>A0ABV1AZP2_9FIRM</name>
<dbReference type="EMBL" id="JBBMEO010000033">
    <property type="protein sequence ID" value="MEQ2363018.1"/>
    <property type="molecule type" value="Genomic_DNA"/>
</dbReference>
<evidence type="ECO:0000313" key="4">
    <source>
        <dbReference type="Proteomes" id="UP001457197"/>
    </source>
</evidence>
<organism evidence="3 4">
    <name type="scientific">Faecalibacterium tardum</name>
    <dbReference type="NCBI Taxonomy" id="3133156"/>
    <lineage>
        <taxon>Bacteria</taxon>
        <taxon>Bacillati</taxon>
        <taxon>Bacillota</taxon>
        <taxon>Clostridia</taxon>
        <taxon>Eubacteriales</taxon>
        <taxon>Oscillospiraceae</taxon>
        <taxon>Faecalibacterium</taxon>
    </lineage>
</organism>
<feature type="compositionally biased region" description="Low complexity" evidence="1">
    <location>
        <begin position="82"/>
        <end position="95"/>
    </location>
</feature>
<keyword evidence="2" id="KW-0732">Signal</keyword>
<evidence type="ECO:0000313" key="3">
    <source>
        <dbReference type="EMBL" id="MEQ2363018.1"/>
    </source>
</evidence>
<dbReference type="Proteomes" id="UP001457197">
    <property type="component" value="Unassembled WGS sequence"/>
</dbReference>
<proteinExistence type="predicted"/>
<protein>
    <submittedName>
        <fullName evidence="3">Uncharacterized protein</fullName>
    </submittedName>
</protein>
<dbReference type="RefSeq" id="WP_146746959.1">
    <property type="nucleotide sequence ID" value="NZ_JBBMEO010000033.1"/>
</dbReference>
<evidence type="ECO:0000256" key="1">
    <source>
        <dbReference type="SAM" id="MobiDB-lite"/>
    </source>
</evidence>
<feature type="signal peptide" evidence="2">
    <location>
        <begin position="1"/>
        <end position="20"/>
    </location>
</feature>
<evidence type="ECO:0000256" key="2">
    <source>
        <dbReference type="SAM" id="SignalP"/>
    </source>
</evidence>